<comment type="caution">
    <text evidence="1">The sequence shown here is derived from an EMBL/GenBank/DDBJ whole genome shotgun (WGS) entry which is preliminary data.</text>
</comment>
<reference evidence="1" key="1">
    <citation type="submission" date="2022-06" db="EMBL/GenBank/DDBJ databases">
        <title>Phylogenomic reconstructions and comparative analyses of Kickxellomycotina fungi.</title>
        <authorList>
            <person name="Reynolds N.K."/>
            <person name="Stajich J.E."/>
            <person name="Barry K."/>
            <person name="Grigoriev I.V."/>
            <person name="Crous P."/>
            <person name="Smith M.E."/>
        </authorList>
    </citation>
    <scope>NUCLEOTIDE SEQUENCE</scope>
    <source>
        <strain evidence="1">RSA 2271</strain>
    </source>
</reference>
<dbReference type="EMBL" id="JAMZIH010005582">
    <property type="protein sequence ID" value="KAJ1674946.1"/>
    <property type="molecule type" value="Genomic_DNA"/>
</dbReference>
<sequence>MDLPEVSASSTLDFAKLPPPFNELKEGDIPYYTGSQVLELVKHFGKLDQTNHILWNLIQKQRYILAKLQEQLKKTQPAAISPPIATPSTTVTTADVPSTNISVGNDAEDHGLLAQNHQQQQRQPSEGLERDTAPAGGTSSSEFAPYPSDLDAATRHNLSGESGPSKNRVELISEAHKSMRLSDIYDHYTGGGKGEVHGQDSEVCSTDPTPVSQASSTVLSASTHTDRSNPTESGSSGSRKSPLNHN</sequence>
<feature type="non-terminal residue" evidence="1">
    <location>
        <position position="246"/>
    </location>
</feature>
<protein>
    <submittedName>
        <fullName evidence="1">Uncharacterized protein</fullName>
    </submittedName>
</protein>
<evidence type="ECO:0000313" key="1">
    <source>
        <dbReference type="EMBL" id="KAJ1674946.1"/>
    </source>
</evidence>
<gene>
    <name evidence="1" type="ORF">EV182_002239</name>
</gene>
<keyword evidence="2" id="KW-1185">Reference proteome</keyword>
<proteinExistence type="predicted"/>
<evidence type="ECO:0000313" key="2">
    <source>
        <dbReference type="Proteomes" id="UP001145114"/>
    </source>
</evidence>
<organism evidence="1 2">
    <name type="scientific">Spiromyces aspiralis</name>
    <dbReference type="NCBI Taxonomy" id="68401"/>
    <lineage>
        <taxon>Eukaryota</taxon>
        <taxon>Fungi</taxon>
        <taxon>Fungi incertae sedis</taxon>
        <taxon>Zoopagomycota</taxon>
        <taxon>Kickxellomycotina</taxon>
        <taxon>Kickxellomycetes</taxon>
        <taxon>Kickxellales</taxon>
        <taxon>Kickxellaceae</taxon>
        <taxon>Spiromyces</taxon>
    </lineage>
</organism>
<name>A0ACC1HF29_9FUNG</name>
<accession>A0ACC1HF29</accession>
<dbReference type="Proteomes" id="UP001145114">
    <property type="component" value="Unassembled WGS sequence"/>
</dbReference>